<dbReference type="SUPFAM" id="SSF53850">
    <property type="entry name" value="Periplasmic binding protein-like II"/>
    <property type="match status" value="1"/>
</dbReference>
<dbReference type="InterPro" id="IPR006059">
    <property type="entry name" value="SBP"/>
</dbReference>
<accession>A0ABW3DD57</accession>
<evidence type="ECO:0000313" key="4">
    <source>
        <dbReference type="Proteomes" id="UP001597120"/>
    </source>
</evidence>
<comment type="caution">
    <text evidence="3">The sequence shown here is derived from an EMBL/GenBank/DDBJ whole genome shotgun (WGS) entry which is preliminary data.</text>
</comment>
<dbReference type="PROSITE" id="PS51257">
    <property type="entry name" value="PROKAR_LIPOPROTEIN"/>
    <property type="match status" value="1"/>
</dbReference>
<feature type="chain" id="PRO_5046007741" evidence="2">
    <location>
        <begin position="23"/>
        <end position="443"/>
    </location>
</feature>
<feature type="signal peptide" evidence="2">
    <location>
        <begin position="1"/>
        <end position="22"/>
    </location>
</feature>
<feature type="region of interest" description="Disordered" evidence="1">
    <location>
        <begin position="27"/>
        <end position="54"/>
    </location>
</feature>
<gene>
    <name evidence="3" type="ORF">ACFQ03_13860</name>
</gene>
<dbReference type="PANTHER" id="PTHR43649">
    <property type="entry name" value="ARABINOSE-BINDING PROTEIN-RELATED"/>
    <property type="match status" value="1"/>
</dbReference>
<keyword evidence="4" id="KW-1185">Reference proteome</keyword>
<dbReference type="InterPro" id="IPR050490">
    <property type="entry name" value="Bact_solute-bd_prot1"/>
</dbReference>
<dbReference type="PANTHER" id="PTHR43649:SF12">
    <property type="entry name" value="DIACETYLCHITOBIOSE BINDING PROTEIN DASA"/>
    <property type="match status" value="1"/>
</dbReference>
<evidence type="ECO:0000313" key="3">
    <source>
        <dbReference type="EMBL" id="MFD0870243.1"/>
    </source>
</evidence>
<keyword evidence="2" id="KW-0732">Signal</keyword>
<reference evidence="4" key="1">
    <citation type="journal article" date="2019" name="Int. J. Syst. Evol. Microbiol.">
        <title>The Global Catalogue of Microorganisms (GCM) 10K type strain sequencing project: providing services to taxonomists for standard genome sequencing and annotation.</title>
        <authorList>
            <consortium name="The Broad Institute Genomics Platform"/>
            <consortium name="The Broad Institute Genome Sequencing Center for Infectious Disease"/>
            <person name="Wu L."/>
            <person name="Ma J."/>
        </authorList>
    </citation>
    <scope>NUCLEOTIDE SEQUENCE [LARGE SCALE GENOMIC DNA]</scope>
    <source>
        <strain evidence="4">CCUG 57263</strain>
    </source>
</reference>
<evidence type="ECO:0000256" key="1">
    <source>
        <dbReference type="SAM" id="MobiDB-lite"/>
    </source>
</evidence>
<protein>
    <submittedName>
        <fullName evidence="3">ABC transporter substrate-binding protein</fullName>
    </submittedName>
</protein>
<dbReference type="EMBL" id="JBHTIU010000041">
    <property type="protein sequence ID" value="MFD0870243.1"/>
    <property type="molecule type" value="Genomic_DNA"/>
</dbReference>
<dbReference type="Gene3D" id="3.40.190.10">
    <property type="entry name" value="Periplasmic binding protein-like II"/>
    <property type="match status" value="1"/>
</dbReference>
<dbReference type="Pfam" id="PF13416">
    <property type="entry name" value="SBP_bac_8"/>
    <property type="match status" value="1"/>
</dbReference>
<dbReference type="Proteomes" id="UP001597120">
    <property type="component" value="Unassembled WGS sequence"/>
</dbReference>
<evidence type="ECO:0000256" key="2">
    <source>
        <dbReference type="SAM" id="SignalP"/>
    </source>
</evidence>
<proteinExistence type="predicted"/>
<sequence>MKTMRRLGMVIMLLMAVVLLGACTGTEPVNEGQPDRKQEPTQTDGARAAEQEQQEPVTLKVATLWPEDMFNERIKKIVEEKYPYMTMELLHVNNFDRSKLEELFSLGETPDIFFTLSQDVMEYLELDFDLTEPLAENGYDLSHIQPTLLDTIRARDKQGRLLGLPYETSYYVLMYNKDIFDQFGEPYPSDDLTWDDAVRLAQRLTKTENGVQYRGLDFRDRDVPLWQFSVNATDPDTGEVLILERPEYRRFLELYKKIIDIPGNYDETFFNANDRFTGDRTTAMLITNAQGLNWWGNAEGLNFDVASLPTWPDQPGITHRLDFHSFHVNPNSKHIEEALRVIYYLTTPEVQEWTARNGIGPITQDTSVQEKFFYDNESTHGKNITAIFKHKPAPVPERISLWDRFVELDVGKFAESGMDASEFLRVVKEEAEIRIKEERSKSE</sequence>
<dbReference type="RefSeq" id="WP_379288826.1">
    <property type="nucleotide sequence ID" value="NZ_JBHTIU010000041.1"/>
</dbReference>
<name>A0ABW3DD57_9BACL</name>
<organism evidence="3 4">
    <name type="scientific">Paenibacillus residui</name>
    <dbReference type="NCBI Taxonomy" id="629724"/>
    <lineage>
        <taxon>Bacteria</taxon>
        <taxon>Bacillati</taxon>
        <taxon>Bacillota</taxon>
        <taxon>Bacilli</taxon>
        <taxon>Bacillales</taxon>
        <taxon>Paenibacillaceae</taxon>
        <taxon>Paenibacillus</taxon>
    </lineage>
</organism>